<dbReference type="STRING" id="1453999.AW06_000316"/>
<name>A0A080MCZ9_9PROT</name>
<reference evidence="3" key="1">
    <citation type="submission" date="2014-02" db="EMBL/GenBank/DDBJ databases">
        <title>Expanding our view of genomic diversity in Candidatus Accumulibacter clades.</title>
        <authorList>
            <person name="Skennerton C.T."/>
            <person name="Barr J.J."/>
            <person name="Slater F.R."/>
            <person name="Bond P.L."/>
            <person name="Tyson G.W."/>
        </authorList>
    </citation>
    <scope>NUCLEOTIDE SEQUENCE [LARGE SCALE GENOMIC DNA]</scope>
</reference>
<evidence type="ECO:0000259" key="2">
    <source>
        <dbReference type="SMART" id="SM00986"/>
    </source>
</evidence>
<dbReference type="Pfam" id="PF03167">
    <property type="entry name" value="UDG"/>
    <property type="match status" value="1"/>
</dbReference>
<gene>
    <name evidence="3" type="ORF">AW06_000316</name>
</gene>
<proteinExistence type="predicted"/>
<evidence type="ECO:0000313" key="4">
    <source>
        <dbReference type="Proteomes" id="UP000021315"/>
    </source>
</evidence>
<sequence>MITGGGPALLHGLPPILDAGVGSLILGSFPSPASLAAAHYYAHRQNQFWRLFGALLAEPLPELDYADKQRRLLKHGIGVWDVYRQCRREGALDTAIQSPVLNDFAGLRRDAPALRRVFFNGQTAGRCAVWFQQQGYETCVLPSTSPAYTLAFERKLALWRAAGIGVPSGNQLTAMTIPDTLDHESHDRFPPLPRVEREGS</sequence>
<dbReference type="SMART" id="SM00986">
    <property type="entry name" value="UDG"/>
    <property type="match status" value="1"/>
</dbReference>
<dbReference type="InterPro" id="IPR036895">
    <property type="entry name" value="Uracil-DNA_glycosylase-like_sf"/>
</dbReference>
<keyword evidence="4" id="KW-1185">Reference proteome</keyword>
<dbReference type="SUPFAM" id="SSF52141">
    <property type="entry name" value="Uracil-DNA glycosylase-like"/>
    <property type="match status" value="1"/>
</dbReference>
<dbReference type="EMBL" id="JDST02000005">
    <property type="protein sequence ID" value="KFB78365.1"/>
    <property type="molecule type" value="Genomic_DNA"/>
</dbReference>
<dbReference type="SMART" id="SM00987">
    <property type="entry name" value="UreE_C"/>
    <property type="match status" value="1"/>
</dbReference>
<organism evidence="3 4">
    <name type="scientific">Candidatus Accumulibacter cognatus</name>
    <dbReference type="NCBI Taxonomy" id="2954383"/>
    <lineage>
        <taxon>Bacteria</taxon>
        <taxon>Pseudomonadati</taxon>
        <taxon>Pseudomonadota</taxon>
        <taxon>Betaproteobacteria</taxon>
        <taxon>Candidatus Accumulibacter</taxon>
    </lineage>
</organism>
<dbReference type="AlphaFoldDB" id="A0A080MCZ9"/>
<evidence type="ECO:0000256" key="1">
    <source>
        <dbReference type="SAM" id="MobiDB-lite"/>
    </source>
</evidence>
<dbReference type="Proteomes" id="UP000021315">
    <property type="component" value="Unassembled WGS sequence"/>
</dbReference>
<dbReference type="InterPro" id="IPR005122">
    <property type="entry name" value="Uracil-DNA_glycosylase-like"/>
</dbReference>
<feature type="region of interest" description="Disordered" evidence="1">
    <location>
        <begin position="178"/>
        <end position="200"/>
    </location>
</feature>
<feature type="compositionally biased region" description="Basic and acidic residues" evidence="1">
    <location>
        <begin position="180"/>
        <end position="200"/>
    </location>
</feature>
<feature type="domain" description="Uracil-DNA glycosylase-like" evidence="2">
    <location>
        <begin position="14"/>
        <end position="163"/>
    </location>
</feature>
<evidence type="ECO:0000313" key="3">
    <source>
        <dbReference type="EMBL" id="KFB78365.1"/>
    </source>
</evidence>
<dbReference type="Gene3D" id="3.40.470.10">
    <property type="entry name" value="Uracil-DNA glycosylase-like domain"/>
    <property type="match status" value="1"/>
</dbReference>
<accession>A0A080MCZ9</accession>
<comment type="caution">
    <text evidence="3">The sequence shown here is derived from an EMBL/GenBank/DDBJ whole genome shotgun (WGS) entry which is preliminary data.</text>
</comment>
<dbReference type="CDD" id="cd10032">
    <property type="entry name" value="UDG-F6_HDG"/>
    <property type="match status" value="1"/>
</dbReference>
<protein>
    <submittedName>
        <fullName evidence="3">DNA-deoxyinosine glycosylase</fullName>
    </submittedName>
</protein>
<dbReference type="NCBIfam" id="TIGR04274">
    <property type="entry name" value="hypoxanDNAglyco"/>
    <property type="match status" value="1"/>
</dbReference>
<dbReference type="InterPro" id="IPR026353">
    <property type="entry name" value="Hypoxan-DNA_Glyclase"/>
</dbReference>